<name>A0A5C6Z9P9_9FLAO</name>
<keyword evidence="2" id="KW-1185">Reference proteome</keyword>
<dbReference type="OrthoDB" id="676275at2"/>
<evidence type="ECO:0000313" key="2">
    <source>
        <dbReference type="Proteomes" id="UP000321578"/>
    </source>
</evidence>
<dbReference type="InterPro" id="IPR011990">
    <property type="entry name" value="TPR-like_helical_dom_sf"/>
</dbReference>
<evidence type="ECO:0000313" key="1">
    <source>
        <dbReference type="EMBL" id="TXD86515.1"/>
    </source>
</evidence>
<dbReference type="Proteomes" id="UP000321578">
    <property type="component" value="Unassembled WGS sequence"/>
</dbReference>
<comment type="caution">
    <text evidence="1">The sequence shown here is derived from an EMBL/GenBank/DDBJ whole genome shotgun (WGS) entry which is preliminary data.</text>
</comment>
<dbReference type="Gene3D" id="1.25.40.10">
    <property type="entry name" value="Tetratricopeptide repeat domain"/>
    <property type="match status" value="1"/>
</dbReference>
<protein>
    <submittedName>
        <fullName evidence="1">Sel1 repeat family protein</fullName>
    </submittedName>
</protein>
<organism evidence="1 2">
    <name type="scientific">Subsaximicrobium wynnwilliamsii</name>
    <dbReference type="NCBI Taxonomy" id="291179"/>
    <lineage>
        <taxon>Bacteria</taxon>
        <taxon>Pseudomonadati</taxon>
        <taxon>Bacteroidota</taxon>
        <taxon>Flavobacteriia</taxon>
        <taxon>Flavobacteriales</taxon>
        <taxon>Flavobacteriaceae</taxon>
        <taxon>Subsaximicrobium</taxon>
    </lineage>
</organism>
<accession>A0A5C6Z9P9</accession>
<sequence>MRNYTLTILFIFSTLIVLAQDKNYEKGLKSFDSKNYLKSFELLKPFADKGDSMAEFVVGFCYFNPELKLKNNSLAEHYLLSSAEKFNTKAMGFLSIFYFQKGIENEEFKVQSLVWAEIAGSYDPVFNGTTTRYLIRNYLNENELKQVEEILLTKKSKFEKISIEAFHSINKQMKNDNENSEKAKIPENKLNLIKNPYSDWVYRWKSEHFECDTMYYTAEIESQIIDSTIINIKNNKSFEIDYLYNGNQSKPFKITADEQNYLISELEKLKNYRWEKDIFPFSKRLEQNEIQETFDNTEKLATEKEKNMCSIVYTFSKPIFFRNNTIALYLNQSRYRTNYTQLDFSFYKFENERWEEIVRVYAYYESAKK</sequence>
<dbReference type="EMBL" id="VORO01000054">
    <property type="protein sequence ID" value="TXD86515.1"/>
    <property type="molecule type" value="Genomic_DNA"/>
</dbReference>
<dbReference type="AlphaFoldDB" id="A0A5C6Z9P9"/>
<dbReference type="SUPFAM" id="SSF81901">
    <property type="entry name" value="HCP-like"/>
    <property type="match status" value="1"/>
</dbReference>
<gene>
    <name evidence="1" type="ORF">ESY86_19995</name>
</gene>
<reference evidence="1 2" key="1">
    <citation type="submission" date="2019-08" db="EMBL/GenBank/DDBJ databases">
        <title>Genomes of Subsaximicrobium wynnwilliamsii strains.</title>
        <authorList>
            <person name="Bowman J.P."/>
        </authorList>
    </citation>
    <scope>NUCLEOTIDE SEQUENCE [LARGE SCALE GENOMIC DNA]</scope>
    <source>
        <strain evidence="1 2">2-80-2</strain>
    </source>
</reference>
<proteinExistence type="predicted"/>
<dbReference type="RefSeq" id="WP_147088480.1">
    <property type="nucleotide sequence ID" value="NZ_VORM01000050.1"/>
</dbReference>